<gene>
    <name evidence="1" type="ORF">HPP92_002987</name>
</gene>
<sequence>MHLTPYEDVQRGQALDWRMEVVFIGKSPSDHRFRCRGIHQKQHNACTACVHLHELLKTLQFSSKARLLYLKRKTRLYLLPGIILTAKCLKTRLDEPHMRP</sequence>
<comment type="caution">
    <text evidence="1">The sequence shown here is derived from an EMBL/GenBank/DDBJ whole genome shotgun (WGS) entry which is preliminary data.</text>
</comment>
<keyword evidence="2" id="KW-1185">Reference proteome</keyword>
<dbReference type="OrthoDB" id="1890790at2759"/>
<dbReference type="Proteomes" id="UP000636800">
    <property type="component" value="Chromosome 1"/>
</dbReference>
<dbReference type="EMBL" id="JADCNL010000001">
    <property type="protein sequence ID" value="KAG0498296.1"/>
    <property type="molecule type" value="Genomic_DNA"/>
</dbReference>
<reference evidence="1 2" key="1">
    <citation type="journal article" date="2020" name="Nat. Food">
        <title>A phased Vanilla planifolia genome enables genetic improvement of flavour and production.</title>
        <authorList>
            <person name="Hasing T."/>
            <person name="Tang H."/>
            <person name="Brym M."/>
            <person name="Khazi F."/>
            <person name="Huang T."/>
            <person name="Chambers A.H."/>
        </authorList>
    </citation>
    <scope>NUCLEOTIDE SEQUENCE [LARGE SCALE GENOMIC DNA]</scope>
    <source>
        <tissue evidence="1">Leaf</tissue>
    </source>
</reference>
<dbReference type="AlphaFoldDB" id="A0A835VJ01"/>
<organism evidence="1 2">
    <name type="scientific">Vanilla planifolia</name>
    <name type="common">Vanilla</name>
    <dbReference type="NCBI Taxonomy" id="51239"/>
    <lineage>
        <taxon>Eukaryota</taxon>
        <taxon>Viridiplantae</taxon>
        <taxon>Streptophyta</taxon>
        <taxon>Embryophyta</taxon>
        <taxon>Tracheophyta</taxon>
        <taxon>Spermatophyta</taxon>
        <taxon>Magnoliopsida</taxon>
        <taxon>Liliopsida</taxon>
        <taxon>Asparagales</taxon>
        <taxon>Orchidaceae</taxon>
        <taxon>Vanilloideae</taxon>
        <taxon>Vanilleae</taxon>
        <taxon>Vanilla</taxon>
    </lineage>
</organism>
<protein>
    <submittedName>
        <fullName evidence="1">Uncharacterized protein</fullName>
    </submittedName>
</protein>
<accession>A0A835VJ01</accession>
<evidence type="ECO:0000313" key="1">
    <source>
        <dbReference type="EMBL" id="KAG0498296.1"/>
    </source>
</evidence>
<evidence type="ECO:0000313" key="2">
    <source>
        <dbReference type="Proteomes" id="UP000636800"/>
    </source>
</evidence>
<proteinExistence type="predicted"/>
<name>A0A835VJ01_VANPL</name>